<dbReference type="PIRSF" id="PIRSF004846">
    <property type="entry name" value="ModA"/>
    <property type="match status" value="1"/>
</dbReference>
<dbReference type="NCBIfam" id="TIGR01256">
    <property type="entry name" value="modA"/>
    <property type="match status" value="1"/>
</dbReference>
<protein>
    <submittedName>
        <fullName evidence="6">Molybdate ABC transporter substrate-binding protein</fullName>
    </submittedName>
</protein>
<dbReference type="GO" id="GO:0046872">
    <property type="term" value="F:metal ion binding"/>
    <property type="evidence" value="ECO:0007669"/>
    <property type="project" value="UniProtKB-KW"/>
</dbReference>
<dbReference type="PANTHER" id="PTHR30632">
    <property type="entry name" value="MOLYBDATE-BINDING PERIPLASMIC PROTEIN"/>
    <property type="match status" value="1"/>
</dbReference>
<feature type="signal peptide" evidence="5">
    <location>
        <begin position="1"/>
        <end position="19"/>
    </location>
</feature>
<keyword evidence="3 5" id="KW-0732">Signal</keyword>
<dbReference type="GO" id="GO:0015689">
    <property type="term" value="P:molybdate ion transport"/>
    <property type="evidence" value="ECO:0007669"/>
    <property type="project" value="InterPro"/>
</dbReference>
<dbReference type="PROSITE" id="PS51257">
    <property type="entry name" value="PROKAR_LIPOPROTEIN"/>
    <property type="match status" value="1"/>
</dbReference>
<dbReference type="SUPFAM" id="SSF53850">
    <property type="entry name" value="Periplasmic binding protein-like II"/>
    <property type="match status" value="1"/>
</dbReference>
<proteinExistence type="inferred from homology"/>
<dbReference type="AlphaFoldDB" id="A0AAW4XDE5"/>
<accession>A0AAW4XDE5</accession>
<feature type="binding site" evidence="4">
    <location>
        <position position="66"/>
    </location>
    <ligand>
        <name>molybdate</name>
        <dbReference type="ChEBI" id="CHEBI:36264"/>
    </ligand>
</feature>
<evidence type="ECO:0000256" key="1">
    <source>
        <dbReference type="ARBA" id="ARBA00009175"/>
    </source>
</evidence>
<dbReference type="EMBL" id="JAJNCO010000004">
    <property type="protein sequence ID" value="MCD2111110.1"/>
    <property type="molecule type" value="Genomic_DNA"/>
</dbReference>
<organism evidence="6 7">
    <name type="scientific">Rhodococcus rhodochrous</name>
    <dbReference type="NCBI Taxonomy" id="1829"/>
    <lineage>
        <taxon>Bacteria</taxon>
        <taxon>Bacillati</taxon>
        <taxon>Actinomycetota</taxon>
        <taxon>Actinomycetes</taxon>
        <taxon>Mycobacteriales</taxon>
        <taxon>Nocardiaceae</taxon>
        <taxon>Rhodococcus</taxon>
    </lineage>
</organism>
<reference evidence="6" key="1">
    <citation type="submission" date="2021-11" db="EMBL/GenBank/DDBJ databases">
        <title>Development of a sustainable strategy for remediation of hydrocarbon-contaminated territories based on the waste exchange concept.</title>
        <authorList>
            <person name="Elkin A."/>
        </authorList>
    </citation>
    <scope>NUCLEOTIDE SEQUENCE</scope>
    <source>
        <strain evidence="6">IEGM 757</strain>
    </source>
</reference>
<keyword evidence="2 4" id="KW-0479">Metal-binding</keyword>
<evidence type="ECO:0000256" key="2">
    <source>
        <dbReference type="ARBA" id="ARBA00022723"/>
    </source>
</evidence>
<comment type="caution">
    <text evidence="6">The sequence shown here is derived from an EMBL/GenBank/DDBJ whole genome shotgun (WGS) entry which is preliminary data.</text>
</comment>
<name>A0AAW4XDE5_RHORH</name>
<dbReference type="PANTHER" id="PTHR30632:SF0">
    <property type="entry name" value="SULFATE-BINDING PROTEIN"/>
    <property type="match status" value="1"/>
</dbReference>
<dbReference type="InterPro" id="IPR050682">
    <property type="entry name" value="ModA/WtpA"/>
</dbReference>
<keyword evidence="4" id="KW-0500">Molybdenum</keyword>
<comment type="similarity">
    <text evidence="1">Belongs to the bacterial solute-binding protein ModA family.</text>
</comment>
<dbReference type="Proteomes" id="UP001198630">
    <property type="component" value="Unassembled WGS sequence"/>
</dbReference>
<gene>
    <name evidence="6" type="primary">modA</name>
    <name evidence="6" type="ORF">LQ384_08375</name>
</gene>
<sequence>MRRRALAALAAGLTAAALTSCGTGGGDSDVLTVYAAASLRAPFTEIAERFEEANPGVSVEFSFAGSSDLETQLEQGAPADVFASADTRTMDAAVGAGLVAGEPIPFATNTLTIVTEPGNPKDITSFGDLTGDGLTVVVCAPQVPCGAATERLEETVGVELAPVSEESSVTDVLGKVTSGQADAGLVYVTDAMGAGAKVAVVPVPEAAKIVNIYPVAALSNSYDADRADAFVRFVTGTDGRAVLADAGFGAP</sequence>
<evidence type="ECO:0000313" key="6">
    <source>
        <dbReference type="EMBL" id="MCD2111110.1"/>
    </source>
</evidence>
<feature type="chain" id="PRO_5043576954" evidence="5">
    <location>
        <begin position="20"/>
        <end position="251"/>
    </location>
</feature>
<evidence type="ECO:0000256" key="3">
    <source>
        <dbReference type="ARBA" id="ARBA00022729"/>
    </source>
</evidence>
<dbReference type="Pfam" id="PF13531">
    <property type="entry name" value="SBP_bac_11"/>
    <property type="match status" value="1"/>
</dbReference>
<feature type="binding site" evidence="4">
    <location>
        <position position="38"/>
    </location>
    <ligand>
        <name>molybdate</name>
        <dbReference type="ChEBI" id="CHEBI:36264"/>
    </ligand>
</feature>
<dbReference type="Gene3D" id="3.40.190.10">
    <property type="entry name" value="Periplasmic binding protein-like II"/>
    <property type="match status" value="2"/>
</dbReference>
<dbReference type="InterPro" id="IPR005950">
    <property type="entry name" value="ModA"/>
</dbReference>
<evidence type="ECO:0000256" key="4">
    <source>
        <dbReference type="PIRSR" id="PIRSR004846-1"/>
    </source>
</evidence>
<feature type="binding site" evidence="4">
    <location>
        <position position="187"/>
    </location>
    <ligand>
        <name>molybdate</name>
        <dbReference type="ChEBI" id="CHEBI:36264"/>
    </ligand>
</feature>
<dbReference type="CDD" id="cd13538">
    <property type="entry name" value="PBP2_ModA_like_1"/>
    <property type="match status" value="1"/>
</dbReference>
<evidence type="ECO:0000256" key="5">
    <source>
        <dbReference type="SAM" id="SignalP"/>
    </source>
</evidence>
<dbReference type="GO" id="GO:0030973">
    <property type="term" value="F:molybdate ion binding"/>
    <property type="evidence" value="ECO:0007669"/>
    <property type="project" value="TreeGrafter"/>
</dbReference>
<dbReference type="RefSeq" id="WP_230789276.1">
    <property type="nucleotide sequence ID" value="NZ_JAJNCO010000004.1"/>
</dbReference>
<evidence type="ECO:0000313" key="7">
    <source>
        <dbReference type="Proteomes" id="UP001198630"/>
    </source>
</evidence>
<feature type="binding site" evidence="4">
    <location>
        <position position="169"/>
    </location>
    <ligand>
        <name>molybdate</name>
        <dbReference type="ChEBI" id="CHEBI:36264"/>
    </ligand>
</feature>